<protein>
    <submittedName>
        <fullName evidence="1">Uncharacterized protein</fullName>
    </submittedName>
</protein>
<organism evidence="1 2">
    <name type="scientific">Acinetobacter radioresistens SK82</name>
    <dbReference type="NCBI Taxonomy" id="596318"/>
    <lineage>
        <taxon>Bacteria</taxon>
        <taxon>Pseudomonadati</taxon>
        <taxon>Pseudomonadota</taxon>
        <taxon>Gammaproteobacteria</taxon>
        <taxon>Moraxellales</taxon>
        <taxon>Moraxellaceae</taxon>
        <taxon>Acinetobacter</taxon>
    </lineage>
</organism>
<gene>
    <name evidence="1" type="ORF">ACIRA0001_2128</name>
</gene>
<evidence type="ECO:0000313" key="2">
    <source>
        <dbReference type="Proteomes" id="UP000018419"/>
    </source>
</evidence>
<keyword evidence="2" id="KW-1185">Reference proteome</keyword>
<dbReference type="PROSITE" id="PS51257">
    <property type="entry name" value="PROKAR_LIPOPROTEIN"/>
    <property type="match status" value="1"/>
</dbReference>
<comment type="caution">
    <text evidence="1">The sequence shown here is derived from an EMBL/GenBank/DDBJ whole genome shotgun (WGS) entry which is preliminary data.</text>
</comment>
<accession>A0ABP2GMI7</accession>
<dbReference type="EMBL" id="ACVR01000028">
    <property type="protein sequence ID" value="EET82969.1"/>
    <property type="molecule type" value="Genomic_DNA"/>
</dbReference>
<reference evidence="1 2" key="1">
    <citation type="submission" date="2009-07" db="EMBL/GenBank/DDBJ databases">
        <authorList>
            <person name="Madupu R."/>
            <person name="Durkin A.S."/>
            <person name="Torralba M."/>
            <person name="Methe B."/>
            <person name="Sutton G.G."/>
            <person name="Strausberg R.L."/>
            <person name="Nelson K.E."/>
        </authorList>
    </citation>
    <scope>NUCLEOTIDE SEQUENCE [LARGE SCALE GENOMIC DNA]</scope>
    <source>
        <strain evidence="1 2">SK82</strain>
    </source>
</reference>
<dbReference type="Proteomes" id="UP000018419">
    <property type="component" value="Unassembled WGS sequence"/>
</dbReference>
<name>A0ABP2GMI7_ACIRA</name>
<proteinExistence type="predicted"/>
<evidence type="ECO:0000313" key="1">
    <source>
        <dbReference type="EMBL" id="EET82969.1"/>
    </source>
</evidence>
<sequence>MSRNRLDNNKSHAGSNIILACSVWALQLFKPIQQFTEK</sequence>